<accession>A0AA38SEH6</accession>
<keyword evidence="3" id="KW-1185">Reference proteome</keyword>
<gene>
    <name evidence="2" type="ORF">OSB04_030111</name>
</gene>
<organism evidence="2 3">
    <name type="scientific">Centaurea solstitialis</name>
    <name type="common">yellow star-thistle</name>
    <dbReference type="NCBI Taxonomy" id="347529"/>
    <lineage>
        <taxon>Eukaryota</taxon>
        <taxon>Viridiplantae</taxon>
        <taxon>Streptophyta</taxon>
        <taxon>Embryophyta</taxon>
        <taxon>Tracheophyta</taxon>
        <taxon>Spermatophyta</taxon>
        <taxon>Magnoliopsida</taxon>
        <taxon>eudicotyledons</taxon>
        <taxon>Gunneridae</taxon>
        <taxon>Pentapetalae</taxon>
        <taxon>asterids</taxon>
        <taxon>campanulids</taxon>
        <taxon>Asterales</taxon>
        <taxon>Asteraceae</taxon>
        <taxon>Carduoideae</taxon>
        <taxon>Cardueae</taxon>
        <taxon>Centaureinae</taxon>
        <taxon>Centaurea</taxon>
    </lineage>
</organism>
<feature type="region of interest" description="Disordered" evidence="1">
    <location>
        <begin position="1"/>
        <end position="20"/>
    </location>
</feature>
<protein>
    <submittedName>
        <fullName evidence="2">Uncharacterized protein</fullName>
    </submittedName>
</protein>
<dbReference type="AlphaFoldDB" id="A0AA38SEH6"/>
<reference evidence="2" key="1">
    <citation type="submission" date="2023-03" db="EMBL/GenBank/DDBJ databases">
        <title>Chromosome-scale reference genome and RAD-based genetic map of yellow starthistle (Centaurea solstitialis) reveal putative structural variation and QTLs associated with invader traits.</title>
        <authorList>
            <person name="Reatini B."/>
            <person name="Cang F.A."/>
            <person name="Jiang Q."/>
            <person name="Mckibben M.T.W."/>
            <person name="Barker M.S."/>
            <person name="Rieseberg L.H."/>
            <person name="Dlugosch K.M."/>
        </authorList>
    </citation>
    <scope>NUCLEOTIDE SEQUENCE</scope>
    <source>
        <strain evidence="2">CAN-66</strain>
        <tissue evidence="2">Leaf</tissue>
    </source>
</reference>
<evidence type="ECO:0000256" key="1">
    <source>
        <dbReference type="SAM" id="MobiDB-lite"/>
    </source>
</evidence>
<name>A0AA38SEH6_9ASTR</name>
<comment type="caution">
    <text evidence="2">The sequence shown here is derived from an EMBL/GenBank/DDBJ whole genome shotgun (WGS) entry which is preliminary data.</text>
</comment>
<evidence type="ECO:0000313" key="3">
    <source>
        <dbReference type="Proteomes" id="UP001172457"/>
    </source>
</evidence>
<proteinExistence type="predicted"/>
<evidence type="ECO:0000313" key="2">
    <source>
        <dbReference type="EMBL" id="KAJ9537378.1"/>
    </source>
</evidence>
<dbReference type="EMBL" id="JARYMX010000008">
    <property type="protein sequence ID" value="KAJ9537378.1"/>
    <property type="molecule type" value="Genomic_DNA"/>
</dbReference>
<sequence>MAQPDYLNDSSSTDTDEDWEQDAQMFAHLVQQANASSSIRRSKAPNIDRGRVEGNARLTRRTRRTRRRCSGDILGCREIYSHE</sequence>
<dbReference type="Proteomes" id="UP001172457">
    <property type="component" value="Chromosome 8"/>
</dbReference>